<evidence type="ECO:0000256" key="2">
    <source>
        <dbReference type="ARBA" id="ARBA00023121"/>
    </source>
</evidence>
<evidence type="ECO:0000313" key="7">
    <source>
        <dbReference type="Proteomes" id="UP000595140"/>
    </source>
</evidence>
<dbReference type="InterPro" id="IPR036312">
    <property type="entry name" value="Bifun_inhib/LTP/seed_sf"/>
</dbReference>
<evidence type="ECO:0000259" key="5">
    <source>
        <dbReference type="Pfam" id="PF14368"/>
    </source>
</evidence>
<feature type="region of interest" description="Disordered" evidence="3">
    <location>
        <begin position="86"/>
        <end position="174"/>
    </location>
</feature>
<evidence type="ECO:0000256" key="3">
    <source>
        <dbReference type="SAM" id="MobiDB-lite"/>
    </source>
</evidence>
<evidence type="ECO:0000313" key="6">
    <source>
        <dbReference type="EMBL" id="VFQ70257.1"/>
    </source>
</evidence>
<dbReference type="PANTHER" id="PTHR33214">
    <property type="entry name" value="BIFUNCTIONAL INHIBITOR/LIPID-TRANSFER PROTEIN/SEED STORAGE 2S ALBUMIN SUPERFAMILY PROTEIN"/>
    <property type="match status" value="1"/>
</dbReference>
<evidence type="ECO:0000256" key="4">
    <source>
        <dbReference type="SAM" id="SignalP"/>
    </source>
</evidence>
<dbReference type="Gene3D" id="1.10.110.10">
    <property type="entry name" value="Plant lipid-transfer and hydrophobic proteins"/>
    <property type="match status" value="1"/>
</dbReference>
<keyword evidence="7" id="KW-1185">Reference proteome</keyword>
<dbReference type="OrthoDB" id="665742at2759"/>
<accession>A0A484L1P4</accession>
<feature type="domain" description="Bifunctional inhibitor/plant lipid transfer protein/seed storage helical" evidence="5">
    <location>
        <begin position="24"/>
        <end position="93"/>
    </location>
</feature>
<dbReference type="AlphaFoldDB" id="A0A484L1P4"/>
<dbReference type="CDD" id="cd01959">
    <property type="entry name" value="nsLTP2"/>
    <property type="match status" value="1"/>
</dbReference>
<evidence type="ECO:0000256" key="1">
    <source>
        <dbReference type="ARBA" id="ARBA00022448"/>
    </source>
</evidence>
<proteinExistence type="predicted"/>
<gene>
    <name evidence="6" type="ORF">CCAM_LOCUS12033</name>
</gene>
<dbReference type="Pfam" id="PF14368">
    <property type="entry name" value="LTP_2"/>
    <property type="match status" value="1"/>
</dbReference>
<organism evidence="6 7">
    <name type="scientific">Cuscuta campestris</name>
    <dbReference type="NCBI Taxonomy" id="132261"/>
    <lineage>
        <taxon>Eukaryota</taxon>
        <taxon>Viridiplantae</taxon>
        <taxon>Streptophyta</taxon>
        <taxon>Embryophyta</taxon>
        <taxon>Tracheophyta</taxon>
        <taxon>Spermatophyta</taxon>
        <taxon>Magnoliopsida</taxon>
        <taxon>eudicotyledons</taxon>
        <taxon>Gunneridae</taxon>
        <taxon>Pentapetalae</taxon>
        <taxon>asterids</taxon>
        <taxon>lamiids</taxon>
        <taxon>Solanales</taxon>
        <taxon>Convolvulaceae</taxon>
        <taxon>Cuscuteae</taxon>
        <taxon>Cuscuta</taxon>
        <taxon>Cuscuta subgen. Grammica</taxon>
        <taxon>Cuscuta sect. Cleistogrammica</taxon>
    </lineage>
</organism>
<keyword evidence="1" id="KW-0813">Transport</keyword>
<dbReference type="EMBL" id="OOIL02000889">
    <property type="protein sequence ID" value="VFQ70257.1"/>
    <property type="molecule type" value="Genomic_DNA"/>
</dbReference>
<name>A0A484L1P4_9ASTE</name>
<reference evidence="6 7" key="1">
    <citation type="submission" date="2018-04" db="EMBL/GenBank/DDBJ databases">
        <authorList>
            <person name="Vogel A."/>
        </authorList>
    </citation>
    <scope>NUCLEOTIDE SEQUENCE [LARGE SCALE GENOMIC DNA]</scope>
</reference>
<feature type="compositionally biased region" description="Gly residues" evidence="3">
    <location>
        <begin position="161"/>
        <end position="170"/>
    </location>
</feature>
<dbReference type="PANTHER" id="PTHR33214:SF44">
    <property type="entry name" value="NON-SPECIFIC LIPID TRANSFER PROTEIN GPI-ANCHORED 33"/>
    <property type="match status" value="1"/>
</dbReference>
<dbReference type="InterPro" id="IPR016140">
    <property type="entry name" value="Bifunc_inhib/LTP/seed_store"/>
</dbReference>
<protein>
    <recommendedName>
        <fullName evidence="5">Bifunctional inhibitor/plant lipid transfer protein/seed storage helical domain-containing protein</fullName>
    </recommendedName>
</protein>
<feature type="signal peptide" evidence="4">
    <location>
        <begin position="1"/>
        <end position="27"/>
    </location>
</feature>
<keyword evidence="4" id="KW-0732">Signal</keyword>
<sequence length="191" mass="19813">MLREGSFLSLYLIVTAMLVGQLRVTDAAQCAATELRPCLPAISSGQSPTSACCAKLKEQTPCLCGYRKDPQVGKYVNSPNARKVASSCGVSVPSNPNQIGSEDSNGDSAKIQALCNPVRSRREPDPEPDDQSCRPLPSPEDSRYAAQPRRGPWIAGSAEGIEGGGEGDGGQAQAQGSVRVLVVAAAAAASL</sequence>
<feature type="chain" id="PRO_5019828490" description="Bifunctional inhibitor/plant lipid transfer protein/seed storage helical domain-containing protein" evidence="4">
    <location>
        <begin position="28"/>
        <end position="191"/>
    </location>
</feature>
<feature type="compositionally biased region" description="Polar residues" evidence="3">
    <location>
        <begin position="88"/>
        <end position="107"/>
    </location>
</feature>
<keyword evidence="2" id="KW-0446">Lipid-binding</keyword>
<dbReference type="InterPro" id="IPR033872">
    <property type="entry name" value="nsLTP2"/>
</dbReference>
<dbReference type="SUPFAM" id="SSF47699">
    <property type="entry name" value="Bifunctional inhibitor/lipid-transfer protein/seed storage 2S albumin"/>
    <property type="match status" value="1"/>
</dbReference>
<dbReference type="GO" id="GO:0008289">
    <property type="term" value="F:lipid binding"/>
    <property type="evidence" value="ECO:0007669"/>
    <property type="project" value="UniProtKB-KW"/>
</dbReference>
<dbReference type="Proteomes" id="UP000595140">
    <property type="component" value="Unassembled WGS sequence"/>
</dbReference>
<dbReference type="GO" id="GO:0006869">
    <property type="term" value="P:lipid transport"/>
    <property type="evidence" value="ECO:0007669"/>
    <property type="project" value="InterPro"/>
</dbReference>